<dbReference type="EMBL" id="GBXM01081630">
    <property type="protein sequence ID" value="JAH26947.1"/>
    <property type="molecule type" value="Transcribed_RNA"/>
</dbReference>
<organism evidence="1">
    <name type="scientific">Anguilla anguilla</name>
    <name type="common">European freshwater eel</name>
    <name type="synonym">Muraena anguilla</name>
    <dbReference type="NCBI Taxonomy" id="7936"/>
    <lineage>
        <taxon>Eukaryota</taxon>
        <taxon>Metazoa</taxon>
        <taxon>Chordata</taxon>
        <taxon>Craniata</taxon>
        <taxon>Vertebrata</taxon>
        <taxon>Euteleostomi</taxon>
        <taxon>Actinopterygii</taxon>
        <taxon>Neopterygii</taxon>
        <taxon>Teleostei</taxon>
        <taxon>Anguilliformes</taxon>
        <taxon>Anguillidae</taxon>
        <taxon>Anguilla</taxon>
    </lineage>
</organism>
<reference evidence="1" key="2">
    <citation type="journal article" date="2015" name="Fish Shellfish Immunol.">
        <title>Early steps in the European eel (Anguilla anguilla)-Vibrio vulnificus interaction in the gills: Role of the RtxA13 toxin.</title>
        <authorList>
            <person name="Callol A."/>
            <person name="Pajuelo D."/>
            <person name="Ebbesson L."/>
            <person name="Teles M."/>
            <person name="MacKenzie S."/>
            <person name="Amaro C."/>
        </authorList>
    </citation>
    <scope>NUCLEOTIDE SEQUENCE</scope>
</reference>
<protein>
    <submittedName>
        <fullName evidence="1">Uncharacterized protein</fullName>
    </submittedName>
</protein>
<name>A0A0E9RDS0_ANGAN</name>
<dbReference type="AlphaFoldDB" id="A0A0E9RDS0"/>
<sequence length="32" mass="3399">MGKSMTLISDRCGSARVLFVTPVSFHTSVSAL</sequence>
<proteinExistence type="predicted"/>
<evidence type="ECO:0000313" key="1">
    <source>
        <dbReference type="EMBL" id="JAH26947.1"/>
    </source>
</evidence>
<accession>A0A0E9RDS0</accession>
<reference evidence="1" key="1">
    <citation type="submission" date="2014-11" db="EMBL/GenBank/DDBJ databases">
        <authorList>
            <person name="Amaro Gonzalez C."/>
        </authorList>
    </citation>
    <scope>NUCLEOTIDE SEQUENCE</scope>
</reference>